<keyword evidence="1" id="KW-1133">Transmembrane helix</keyword>
<comment type="caution">
    <text evidence="3">The sequence shown here is derived from an EMBL/GenBank/DDBJ whole genome shotgun (WGS) entry which is preliminary data.</text>
</comment>
<reference evidence="4" key="1">
    <citation type="journal article" date="2019" name="Int. J. Syst. Evol. Microbiol.">
        <title>The Global Catalogue of Microorganisms (GCM) 10K type strain sequencing project: providing services to taxonomists for standard genome sequencing and annotation.</title>
        <authorList>
            <consortium name="The Broad Institute Genomics Platform"/>
            <consortium name="The Broad Institute Genome Sequencing Center for Infectious Disease"/>
            <person name="Wu L."/>
            <person name="Ma J."/>
        </authorList>
    </citation>
    <scope>NUCLEOTIDE SEQUENCE [LARGE SCALE GENOMIC DNA]</scope>
    <source>
        <strain evidence="4">KCTC 52168</strain>
    </source>
</reference>
<keyword evidence="1" id="KW-0472">Membrane</keyword>
<keyword evidence="1" id="KW-0812">Transmembrane</keyword>
<dbReference type="RefSeq" id="WP_377305840.1">
    <property type="nucleotide sequence ID" value="NZ_CP180191.1"/>
</dbReference>
<protein>
    <submittedName>
        <fullName evidence="3">Rhodanese-like domain-containing protein</fullName>
    </submittedName>
</protein>
<organism evidence="3 4">
    <name type="scientific">Piscinibacterium candidicorallinum</name>
    <dbReference type="NCBI Taxonomy" id="1793872"/>
    <lineage>
        <taxon>Bacteria</taxon>
        <taxon>Pseudomonadati</taxon>
        <taxon>Pseudomonadota</taxon>
        <taxon>Betaproteobacteria</taxon>
        <taxon>Burkholderiales</taxon>
        <taxon>Piscinibacterium</taxon>
    </lineage>
</organism>
<dbReference type="InterPro" id="IPR036873">
    <property type="entry name" value="Rhodanese-like_dom_sf"/>
</dbReference>
<feature type="transmembrane region" description="Helical" evidence="1">
    <location>
        <begin position="6"/>
        <end position="26"/>
    </location>
</feature>
<evidence type="ECO:0000259" key="2">
    <source>
        <dbReference type="PROSITE" id="PS50206"/>
    </source>
</evidence>
<dbReference type="Proteomes" id="UP001595556">
    <property type="component" value="Unassembled WGS sequence"/>
</dbReference>
<dbReference type="EMBL" id="JBHRTI010000010">
    <property type="protein sequence ID" value="MFC3149237.1"/>
    <property type="molecule type" value="Genomic_DNA"/>
</dbReference>
<dbReference type="Pfam" id="PF00581">
    <property type="entry name" value="Rhodanese"/>
    <property type="match status" value="1"/>
</dbReference>
<evidence type="ECO:0000256" key="1">
    <source>
        <dbReference type="SAM" id="Phobius"/>
    </source>
</evidence>
<dbReference type="PANTHER" id="PTHR44086:SF10">
    <property type="entry name" value="THIOSULFATE SULFURTRANSFERASE_RHODANESE-LIKE DOMAIN-CONTAINING PROTEIN 3"/>
    <property type="match status" value="1"/>
</dbReference>
<accession>A0ABV7H6C7</accession>
<proteinExistence type="predicted"/>
<dbReference type="Gene3D" id="3.40.250.10">
    <property type="entry name" value="Rhodanese-like domain"/>
    <property type="match status" value="1"/>
</dbReference>
<dbReference type="InterPro" id="IPR001763">
    <property type="entry name" value="Rhodanese-like_dom"/>
</dbReference>
<gene>
    <name evidence="3" type="ORF">ACFOEN_16565</name>
</gene>
<keyword evidence="4" id="KW-1185">Reference proteome</keyword>
<dbReference type="PANTHER" id="PTHR44086">
    <property type="entry name" value="THIOSULFATE SULFURTRANSFERASE RDL2, MITOCHONDRIAL-RELATED"/>
    <property type="match status" value="1"/>
</dbReference>
<dbReference type="CDD" id="cd00158">
    <property type="entry name" value="RHOD"/>
    <property type="match status" value="1"/>
</dbReference>
<dbReference type="SUPFAM" id="SSF52821">
    <property type="entry name" value="Rhodanese/Cell cycle control phosphatase"/>
    <property type="match status" value="1"/>
</dbReference>
<name>A0ABV7H6C7_9BURK</name>
<dbReference type="SMART" id="SM00450">
    <property type="entry name" value="RHOD"/>
    <property type="match status" value="1"/>
</dbReference>
<evidence type="ECO:0000313" key="3">
    <source>
        <dbReference type="EMBL" id="MFC3149237.1"/>
    </source>
</evidence>
<dbReference type="PROSITE" id="PS50206">
    <property type="entry name" value="RHODANESE_3"/>
    <property type="match status" value="1"/>
</dbReference>
<sequence>MDFITNNILLIVVAFLSGAMLLWPALRRSAGGPSISANEATQLMNREHAVLLDVREQDEFDRGHVPQAKHVPLEKLAADPSLAGKKDKPVILMCATGARSAKAAIALRKAGYEKVYNLDGGLNGWTTAGLPTVKSAS</sequence>
<feature type="domain" description="Rhodanese" evidence="2">
    <location>
        <begin position="45"/>
        <end position="134"/>
    </location>
</feature>
<evidence type="ECO:0000313" key="4">
    <source>
        <dbReference type="Proteomes" id="UP001595556"/>
    </source>
</evidence>